<dbReference type="EMBL" id="MCOG01000001">
    <property type="protein sequence ID" value="ORY87311.1"/>
    <property type="molecule type" value="Genomic_DNA"/>
</dbReference>
<feature type="transmembrane region" description="Helical" evidence="1">
    <location>
        <begin position="97"/>
        <end position="117"/>
    </location>
</feature>
<feature type="transmembrane region" description="Helical" evidence="1">
    <location>
        <begin position="63"/>
        <end position="85"/>
    </location>
</feature>
<sequence>MADNKSGFKRRFPKVGKCCCCFEPKISVFVCTIIFIILLGLEVFFSGISLSIIGEYIFTSTNIISKVFMILDICLLISLILLLVGIEKRNTTYMNQFKIVLFIYLVCDLLGFAYNIYLYNTDEYIEESIKTMKETYKNFNTPVFKDMPDDFYRRSVKRSTNYYIVEAIIIFALIVYYYLSTCSYIEDVEENLNDENDARKLENNEY</sequence>
<reference evidence="2 3" key="1">
    <citation type="submission" date="2016-08" db="EMBL/GenBank/DDBJ databases">
        <title>A Parts List for Fungal Cellulosomes Revealed by Comparative Genomics.</title>
        <authorList>
            <consortium name="DOE Joint Genome Institute"/>
            <person name="Haitjema C.H."/>
            <person name="Gilmore S.P."/>
            <person name="Henske J.K."/>
            <person name="Solomon K.V."/>
            <person name="De Groot R."/>
            <person name="Kuo A."/>
            <person name="Mondo S.J."/>
            <person name="Salamov A.A."/>
            <person name="Labutti K."/>
            <person name="Zhao Z."/>
            <person name="Chiniquy J."/>
            <person name="Barry K."/>
            <person name="Brewer H.M."/>
            <person name="Purvine S.O."/>
            <person name="Wright A.T."/>
            <person name="Boxma B."/>
            <person name="Van Alen T."/>
            <person name="Hackstein J.H."/>
            <person name="Baker S.E."/>
            <person name="Grigoriev I.V."/>
            <person name="O'Malley M.A."/>
        </authorList>
    </citation>
    <scope>NUCLEOTIDE SEQUENCE [LARGE SCALE GENOMIC DNA]</scope>
    <source>
        <strain evidence="2 3">G1</strain>
    </source>
</reference>
<accession>A0A1Y2FTG7</accession>
<evidence type="ECO:0000313" key="2">
    <source>
        <dbReference type="EMBL" id="ORY87311.1"/>
    </source>
</evidence>
<keyword evidence="3" id="KW-1185">Reference proteome</keyword>
<feature type="transmembrane region" description="Helical" evidence="1">
    <location>
        <begin position="33"/>
        <end position="57"/>
    </location>
</feature>
<protein>
    <recommendedName>
        <fullName evidence="4">MARVEL domain-containing protein</fullName>
    </recommendedName>
</protein>
<feature type="transmembrane region" description="Helical" evidence="1">
    <location>
        <begin position="162"/>
        <end position="179"/>
    </location>
</feature>
<organism evidence="2 3">
    <name type="scientific">Neocallimastix californiae</name>
    <dbReference type="NCBI Taxonomy" id="1754190"/>
    <lineage>
        <taxon>Eukaryota</taxon>
        <taxon>Fungi</taxon>
        <taxon>Fungi incertae sedis</taxon>
        <taxon>Chytridiomycota</taxon>
        <taxon>Chytridiomycota incertae sedis</taxon>
        <taxon>Neocallimastigomycetes</taxon>
        <taxon>Neocallimastigales</taxon>
        <taxon>Neocallimastigaceae</taxon>
        <taxon>Neocallimastix</taxon>
    </lineage>
</organism>
<name>A0A1Y2FTG7_9FUNG</name>
<evidence type="ECO:0008006" key="4">
    <source>
        <dbReference type="Google" id="ProtNLM"/>
    </source>
</evidence>
<evidence type="ECO:0000313" key="3">
    <source>
        <dbReference type="Proteomes" id="UP000193920"/>
    </source>
</evidence>
<evidence type="ECO:0000256" key="1">
    <source>
        <dbReference type="SAM" id="Phobius"/>
    </source>
</evidence>
<gene>
    <name evidence="2" type="ORF">LY90DRAFT_498581</name>
</gene>
<dbReference type="AlphaFoldDB" id="A0A1Y2FTG7"/>
<dbReference type="Proteomes" id="UP000193920">
    <property type="component" value="Unassembled WGS sequence"/>
</dbReference>
<comment type="caution">
    <text evidence="2">The sequence shown here is derived from an EMBL/GenBank/DDBJ whole genome shotgun (WGS) entry which is preliminary data.</text>
</comment>
<proteinExistence type="predicted"/>
<keyword evidence="1" id="KW-1133">Transmembrane helix</keyword>
<keyword evidence="1" id="KW-0472">Membrane</keyword>
<keyword evidence="1" id="KW-0812">Transmembrane</keyword>